<dbReference type="EMBL" id="MW574942">
    <property type="protein sequence ID" value="QSM61612.1"/>
    <property type="molecule type" value="Genomic_DNA"/>
</dbReference>
<name>A0A899NDC4_ECOLX</name>
<protein>
    <submittedName>
        <fullName evidence="1">Uncharacterized protein</fullName>
    </submittedName>
</protein>
<reference evidence="1" key="1">
    <citation type="journal article" name="Environ. Pollut.">
        <title>Investigating the effects of municipal and hospital wastewaters on horizontal gene transfer.</title>
        <authorList>
            <person name="Hutinel M."/>
            <person name="Fick J."/>
            <person name="Larsson D.G.J."/>
            <person name="Flach C.F."/>
        </authorList>
    </citation>
    <scope>NUCLEOTIDE SEQUENCE</scope>
    <source>
        <strain evidence="1">CV601</strain>
    </source>
</reference>
<gene>
    <name evidence="1" type="ORF">LDMDHDEC_00436</name>
</gene>
<proteinExistence type="predicted"/>
<keyword evidence="1" id="KW-0614">Plasmid</keyword>
<sequence length="37" mass="4341">MTENQILFMKNNSYATIIKTIHNFVQIICMALLQIEI</sequence>
<geneLocation type="plasmid" evidence="1">
    <name>pTE_T100_3</name>
</geneLocation>
<evidence type="ECO:0000313" key="1">
    <source>
        <dbReference type="EMBL" id="QSM61612.1"/>
    </source>
</evidence>
<organism evidence="1">
    <name type="scientific">Escherichia coli</name>
    <dbReference type="NCBI Taxonomy" id="562"/>
    <lineage>
        <taxon>Bacteria</taxon>
        <taxon>Pseudomonadati</taxon>
        <taxon>Pseudomonadota</taxon>
        <taxon>Gammaproteobacteria</taxon>
        <taxon>Enterobacterales</taxon>
        <taxon>Enterobacteriaceae</taxon>
        <taxon>Escherichia</taxon>
    </lineage>
</organism>
<dbReference type="AlphaFoldDB" id="A0A899NDC4"/>
<accession>A0A899NDC4</accession>